<dbReference type="PANTHER" id="PTHR46075">
    <property type="entry name" value="CHIMERIN FAMILY MEMBER"/>
    <property type="match status" value="1"/>
</dbReference>
<dbReference type="PRINTS" id="PR00401">
    <property type="entry name" value="SH2DOMAIN"/>
</dbReference>
<dbReference type="InterPro" id="IPR046349">
    <property type="entry name" value="C1-like_sf"/>
</dbReference>
<dbReference type="Proteomes" id="UP000821853">
    <property type="component" value="Chromosome 2"/>
</dbReference>
<evidence type="ECO:0000256" key="2">
    <source>
        <dbReference type="ARBA" id="ARBA00022723"/>
    </source>
</evidence>
<dbReference type="PANTHER" id="PTHR46075:SF2">
    <property type="entry name" value="RHO GTPASE ACTIVATING PROTEIN AT 5A, ISOFORM A"/>
    <property type="match status" value="1"/>
</dbReference>
<evidence type="ECO:0000256" key="5">
    <source>
        <dbReference type="SAM" id="MobiDB-lite"/>
    </source>
</evidence>
<dbReference type="SUPFAM" id="SSF55550">
    <property type="entry name" value="SH2 domain"/>
    <property type="match status" value="1"/>
</dbReference>
<keyword evidence="1" id="KW-0343">GTPase activation</keyword>
<dbReference type="GO" id="GO:0046872">
    <property type="term" value="F:metal ion binding"/>
    <property type="evidence" value="ECO:0007669"/>
    <property type="project" value="UniProtKB-KW"/>
</dbReference>
<evidence type="ECO:0000259" key="7">
    <source>
        <dbReference type="PROSITE" id="PS50081"/>
    </source>
</evidence>
<evidence type="ECO:0000259" key="8">
    <source>
        <dbReference type="PROSITE" id="PS50238"/>
    </source>
</evidence>
<dbReference type="InterPro" id="IPR051854">
    <property type="entry name" value="Rho-type_GAP"/>
</dbReference>
<proteinExistence type="predicted"/>
<dbReference type="Pfam" id="PF00130">
    <property type="entry name" value="C1_1"/>
    <property type="match status" value="1"/>
</dbReference>
<dbReference type="Pfam" id="PF00017">
    <property type="entry name" value="SH2"/>
    <property type="match status" value="1"/>
</dbReference>
<dbReference type="Gene3D" id="3.30.505.10">
    <property type="entry name" value="SH2 domain"/>
    <property type="match status" value="1"/>
</dbReference>
<protein>
    <recommendedName>
        <fullName evidence="11">Chimaerin</fullName>
    </recommendedName>
</protein>
<accession>A0A9J6G184</accession>
<dbReference type="PROSITE" id="PS50081">
    <property type="entry name" value="ZF_DAG_PE_2"/>
    <property type="match status" value="1"/>
</dbReference>
<evidence type="ECO:0000313" key="9">
    <source>
        <dbReference type="EMBL" id="KAH9369029.1"/>
    </source>
</evidence>
<reference evidence="9 10" key="1">
    <citation type="journal article" date="2020" name="Cell">
        <title>Large-Scale Comparative Analyses of Tick Genomes Elucidate Their Genetic Diversity and Vector Capacities.</title>
        <authorList>
            <consortium name="Tick Genome and Microbiome Consortium (TIGMIC)"/>
            <person name="Jia N."/>
            <person name="Wang J."/>
            <person name="Shi W."/>
            <person name="Du L."/>
            <person name="Sun Y."/>
            <person name="Zhan W."/>
            <person name="Jiang J.F."/>
            <person name="Wang Q."/>
            <person name="Zhang B."/>
            <person name="Ji P."/>
            <person name="Bell-Sakyi L."/>
            <person name="Cui X.M."/>
            <person name="Yuan T.T."/>
            <person name="Jiang B.G."/>
            <person name="Yang W.F."/>
            <person name="Lam T.T."/>
            <person name="Chang Q.C."/>
            <person name="Ding S.J."/>
            <person name="Wang X.J."/>
            <person name="Zhu J.G."/>
            <person name="Ruan X.D."/>
            <person name="Zhao L."/>
            <person name="Wei J.T."/>
            <person name="Ye R.Z."/>
            <person name="Que T.C."/>
            <person name="Du C.H."/>
            <person name="Zhou Y.H."/>
            <person name="Cheng J.X."/>
            <person name="Dai P.F."/>
            <person name="Guo W.B."/>
            <person name="Han X.H."/>
            <person name="Huang E.J."/>
            <person name="Li L.F."/>
            <person name="Wei W."/>
            <person name="Gao Y.C."/>
            <person name="Liu J.Z."/>
            <person name="Shao H.Z."/>
            <person name="Wang X."/>
            <person name="Wang C.C."/>
            <person name="Yang T.C."/>
            <person name="Huo Q.B."/>
            <person name="Li W."/>
            <person name="Chen H.Y."/>
            <person name="Chen S.E."/>
            <person name="Zhou L.G."/>
            <person name="Ni X.B."/>
            <person name="Tian J.H."/>
            <person name="Sheng Y."/>
            <person name="Liu T."/>
            <person name="Pan Y.S."/>
            <person name="Xia L.Y."/>
            <person name="Li J."/>
            <person name="Zhao F."/>
            <person name="Cao W.C."/>
        </authorList>
    </citation>
    <scope>NUCLEOTIDE SEQUENCE [LARGE SCALE GENOMIC DNA]</scope>
    <source>
        <strain evidence="9">HaeL-2018</strain>
    </source>
</reference>
<dbReference type="FunFam" id="3.30.505.10:FF:000019">
    <property type="entry name" value="Chimaerin"/>
    <property type="match status" value="1"/>
</dbReference>
<dbReference type="Gene3D" id="3.30.60.20">
    <property type="match status" value="1"/>
</dbReference>
<dbReference type="OrthoDB" id="3196451at2759"/>
<dbReference type="InterPro" id="IPR000980">
    <property type="entry name" value="SH2"/>
</dbReference>
<organism evidence="9 10">
    <name type="scientific">Haemaphysalis longicornis</name>
    <name type="common">Bush tick</name>
    <dbReference type="NCBI Taxonomy" id="44386"/>
    <lineage>
        <taxon>Eukaryota</taxon>
        <taxon>Metazoa</taxon>
        <taxon>Ecdysozoa</taxon>
        <taxon>Arthropoda</taxon>
        <taxon>Chelicerata</taxon>
        <taxon>Arachnida</taxon>
        <taxon>Acari</taxon>
        <taxon>Parasitiformes</taxon>
        <taxon>Ixodida</taxon>
        <taxon>Ixodoidea</taxon>
        <taxon>Ixodidae</taxon>
        <taxon>Haemaphysalinae</taxon>
        <taxon>Haemaphysalis</taxon>
    </lineage>
</organism>
<dbReference type="SMART" id="SM00252">
    <property type="entry name" value="SH2"/>
    <property type="match status" value="1"/>
</dbReference>
<dbReference type="InterPro" id="IPR000198">
    <property type="entry name" value="RhoGAP_dom"/>
</dbReference>
<keyword evidence="10" id="KW-1185">Reference proteome</keyword>
<evidence type="ECO:0000313" key="10">
    <source>
        <dbReference type="Proteomes" id="UP000821853"/>
    </source>
</evidence>
<comment type="caution">
    <text evidence="9">The sequence shown here is derived from an EMBL/GenBank/DDBJ whole genome shotgun (WGS) entry which is preliminary data.</text>
</comment>
<dbReference type="InterPro" id="IPR036860">
    <property type="entry name" value="SH2_dom_sf"/>
</dbReference>
<dbReference type="SUPFAM" id="SSF57889">
    <property type="entry name" value="Cysteine-rich domain"/>
    <property type="match status" value="1"/>
</dbReference>
<feature type="region of interest" description="Disordered" evidence="5">
    <location>
        <begin position="238"/>
        <end position="267"/>
    </location>
</feature>
<dbReference type="AlphaFoldDB" id="A0A9J6G184"/>
<sequence>MDNEREKSGECRKELFCVRRGERAQGEERRRSRPSQAALKGRPGSQPSARHRQRPRADGEAGTRASRNRHRATPLSAPGPAAKFRGRPNKSQSFRRLQGRSPCWAPRRTVSWNASGHAFPFGTPWFHGIISREEAERLLQEGDGCYLVRESQRAPGQYTLSLRFGSACKNFRLYHDGLHYVGEKRFATLQDLVADGLITMYLETYAGEYINSMCAQSRYEDSPYMTLHSYQRQLRHKQQQSLRLRQHRQPPPATAAEQETTHEYDKPDEELDCPLLDGIPEDINVQDFEKPHAFKVNNFKGLPWCDFCGNFMWGLIAQGVRCEDCGFSAHNRCSEKVPNDCLPDTKYVKRVFGVDLTTLVKAHNTPRPFVLDMCIKEIEQRGLDTEGIYRVSGFSDEVEALRMSFEKDGESAPLNASTYEDVHVVAGVLKLFLRLLPIPLITFDSYTKFFDAVKSNKVEEKLEAMKEAVKSLPPAHYQSLKYLMSHLQRVSEHQKKNLMSPKNLSTVFSPTVMRTPDIMGMGLDQMSAWHTESAVVELLISYNRTVFVQ</sequence>
<evidence type="ECO:0000256" key="1">
    <source>
        <dbReference type="ARBA" id="ARBA00022468"/>
    </source>
</evidence>
<dbReference type="OMA" id="HCKTIFA"/>
<dbReference type="InterPro" id="IPR002219">
    <property type="entry name" value="PKC_DAG/PE"/>
</dbReference>
<dbReference type="PROSITE" id="PS50238">
    <property type="entry name" value="RHOGAP"/>
    <property type="match status" value="1"/>
</dbReference>
<dbReference type="Pfam" id="PF00620">
    <property type="entry name" value="RhoGAP"/>
    <property type="match status" value="1"/>
</dbReference>
<dbReference type="EMBL" id="JABSTR010000004">
    <property type="protein sequence ID" value="KAH9369029.1"/>
    <property type="molecule type" value="Genomic_DNA"/>
</dbReference>
<name>A0A9J6G184_HAELO</name>
<dbReference type="CDD" id="cd20806">
    <property type="entry name" value="C1_CHN"/>
    <property type="match status" value="1"/>
</dbReference>
<dbReference type="SUPFAM" id="SSF48350">
    <property type="entry name" value="GTPase activation domain, GAP"/>
    <property type="match status" value="1"/>
</dbReference>
<dbReference type="SMART" id="SM00109">
    <property type="entry name" value="C1"/>
    <property type="match status" value="1"/>
</dbReference>
<feature type="compositionally biased region" description="Basic residues" evidence="5">
    <location>
        <begin position="238"/>
        <end position="248"/>
    </location>
</feature>
<dbReference type="FunFam" id="1.10.555.10:FF:000039">
    <property type="entry name" value="N-chimaerin isoform X5"/>
    <property type="match status" value="1"/>
</dbReference>
<dbReference type="GO" id="GO:0005096">
    <property type="term" value="F:GTPase activator activity"/>
    <property type="evidence" value="ECO:0007669"/>
    <property type="project" value="UniProtKB-KW"/>
</dbReference>
<keyword evidence="4" id="KW-0727">SH2 domain</keyword>
<feature type="domain" description="Rho-GAP" evidence="8">
    <location>
        <begin position="354"/>
        <end position="547"/>
    </location>
</feature>
<dbReference type="FunFam" id="3.30.60.20:FF:000025">
    <property type="entry name" value="Chimaerin"/>
    <property type="match status" value="1"/>
</dbReference>
<feature type="domain" description="SH2" evidence="6">
    <location>
        <begin position="125"/>
        <end position="193"/>
    </location>
</feature>
<keyword evidence="3" id="KW-0862">Zinc</keyword>
<keyword evidence="2" id="KW-0479">Metal-binding</keyword>
<dbReference type="PRINTS" id="PR00008">
    <property type="entry name" value="DAGPEDOMAIN"/>
</dbReference>
<evidence type="ECO:0000256" key="3">
    <source>
        <dbReference type="ARBA" id="ARBA00022833"/>
    </source>
</evidence>
<dbReference type="Gene3D" id="1.10.555.10">
    <property type="entry name" value="Rho GTPase activation protein"/>
    <property type="match status" value="1"/>
</dbReference>
<evidence type="ECO:0008006" key="11">
    <source>
        <dbReference type="Google" id="ProtNLM"/>
    </source>
</evidence>
<evidence type="ECO:0000256" key="4">
    <source>
        <dbReference type="PROSITE-ProRule" id="PRU00191"/>
    </source>
</evidence>
<dbReference type="InterPro" id="IPR020454">
    <property type="entry name" value="DAG/PE-bd"/>
</dbReference>
<feature type="domain" description="Phorbol-ester/DAG-type" evidence="7">
    <location>
        <begin position="291"/>
        <end position="341"/>
    </location>
</feature>
<gene>
    <name evidence="9" type="ORF">HPB48_002625</name>
</gene>
<dbReference type="GO" id="GO:0007165">
    <property type="term" value="P:signal transduction"/>
    <property type="evidence" value="ECO:0007669"/>
    <property type="project" value="InterPro"/>
</dbReference>
<feature type="compositionally biased region" description="Basic and acidic residues" evidence="5">
    <location>
        <begin position="1"/>
        <end position="30"/>
    </location>
</feature>
<evidence type="ECO:0000259" key="6">
    <source>
        <dbReference type="PROSITE" id="PS50001"/>
    </source>
</evidence>
<dbReference type="VEuPathDB" id="VectorBase:HLOH_055666"/>
<feature type="region of interest" description="Disordered" evidence="5">
    <location>
        <begin position="1"/>
        <end position="98"/>
    </location>
</feature>
<dbReference type="SMART" id="SM00324">
    <property type="entry name" value="RhoGAP"/>
    <property type="match status" value="1"/>
</dbReference>
<dbReference type="InterPro" id="IPR008936">
    <property type="entry name" value="Rho_GTPase_activation_prot"/>
</dbReference>
<dbReference type="PROSITE" id="PS00479">
    <property type="entry name" value="ZF_DAG_PE_1"/>
    <property type="match status" value="1"/>
</dbReference>
<dbReference type="PROSITE" id="PS50001">
    <property type="entry name" value="SH2"/>
    <property type="match status" value="1"/>
</dbReference>